<feature type="region of interest" description="Disordered" evidence="2">
    <location>
        <begin position="1"/>
        <end position="21"/>
    </location>
</feature>
<evidence type="ECO:0000313" key="4">
    <source>
        <dbReference type="EMBL" id="SFS65596.1"/>
    </source>
</evidence>
<keyword evidence="1" id="KW-0175">Coiled coil</keyword>
<dbReference type="Pfam" id="PF08241">
    <property type="entry name" value="Methyltransf_11"/>
    <property type="match status" value="1"/>
</dbReference>
<feature type="coiled-coil region" evidence="1">
    <location>
        <begin position="249"/>
        <end position="281"/>
    </location>
</feature>
<name>A0A1I6RLS2_9RHOB</name>
<dbReference type="GO" id="GO:0008757">
    <property type="term" value="F:S-adenosylmethionine-dependent methyltransferase activity"/>
    <property type="evidence" value="ECO:0007669"/>
    <property type="project" value="InterPro"/>
</dbReference>
<dbReference type="Gene3D" id="3.20.20.80">
    <property type="entry name" value="Glycosidases"/>
    <property type="match status" value="1"/>
</dbReference>
<dbReference type="InterPro" id="IPR029063">
    <property type="entry name" value="SAM-dependent_MTases_sf"/>
</dbReference>
<accession>A0A1I6RLS2</accession>
<dbReference type="STRING" id="311180.SAMN04488050_103185"/>
<dbReference type="RefSeq" id="WP_092430750.1">
    <property type="nucleotide sequence ID" value="NZ_FNCL01000022.1"/>
</dbReference>
<feature type="compositionally biased region" description="Polar residues" evidence="2">
    <location>
        <begin position="1"/>
        <end position="10"/>
    </location>
</feature>
<protein>
    <submittedName>
        <fullName evidence="4">Lipopolysaccharide biosynthesis protein</fullName>
    </submittedName>
</protein>
<organism evidence="4 5">
    <name type="scientific">Alloyangia pacifica</name>
    <dbReference type="NCBI Taxonomy" id="311180"/>
    <lineage>
        <taxon>Bacteria</taxon>
        <taxon>Pseudomonadati</taxon>
        <taxon>Pseudomonadota</taxon>
        <taxon>Alphaproteobacteria</taxon>
        <taxon>Rhodobacterales</taxon>
        <taxon>Roseobacteraceae</taxon>
        <taxon>Alloyangia</taxon>
    </lineage>
</organism>
<gene>
    <name evidence="4" type="ORF">SAMN04488050_103185</name>
</gene>
<evidence type="ECO:0000256" key="2">
    <source>
        <dbReference type="SAM" id="MobiDB-lite"/>
    </source>
</evidence>
<dbReference type="InterPro" id="IPR032719">
    <property type="entry name" value="WbsX"/>
</dbReference>
<dbReference type="SUPFAM" id="SSF53335">
    <property type="entry name" value="S-adenosyl-L-methionine-dependent methyltransferases"/>
    <property type="match status" value="1"/>
</dbReference>
<feature type="domain" description="Methyltransferase type 11" evidence="3">
    <location>
        <begin position="50"/>
        <end position="143"/>
    </location>
</feature>
<dbReference type="AlphaFoldDB" id="A0A1I6RLS2"/>
<proteinExistence type="predicted"/>
<dbReference type="Pfam" id="PF14307">
    <property type="entry name" value="Glyco_tran_WbsX"/>
    <property type="match status" value="1"/>
</dbReference>
<evidence type="ECO:0000256" key="1">
    <source>
        <dbReference type="SAM" id="Coils"/>
    </source>
</evidence>
<dbReference type="Gene3D" id="3.40.50.150">
    <property type="entry name" value="Vaccinia Virus protein VP39"/>
    <property type="match status" value="1"/>
</dbReference>
<reference evidence="5" key="1">
    <citation type="submission" date="2016-10" db="EMBL/GenBank/DDBJ databases">
        <authorList>
            <person name="Varghese N."/>
            <person name="Submissions S."/>
        </authorList>
    </citation>
    <scope>NUCLEOTIDE SEQUENCE [LARGE SCALE GENOMIC DNA]</scope>
    <source>
        <strain evidence="5">DSM 26894</strain>
    </source>
</reference>
<dbReference type="InterPro" id="IPR013216">
    <property type="entry name" value="Methyltransf_11"/>
</dbReference>
<dbReference type="InterPro" id="IPR007739">
    <property type="entry name" value="RgpF"/>
</dbReference>
<dbReference type="CDD" id="cd11579">
    <property type="entry name" value="Glyco_tran_WbsX"/>
    <property type="match status" value="1"/>
</dbReference>
<dbReference type="Pfam" id="PF05045">
    <property type="entry name" value="RgpF"/>
    <property type="match status" value="1"/>
</dbReference>
<evidence type="ECO:0000259" key="3">
    <source>
        <dbReference type="Pfam" id="PF08241"/>
    </source>
</evidence>
<dbReference type="PANTHER" id="PTHR41244:SF1">
    <property type="entry name" value="GLYCOSYLTRANSFERASE"/>
    <property type="match status" value="1"/>
</dbReference>
<dbReference type="OrthoDB" id="7210452at2"/>
<dbReference type="PANTHER" id="PTHR41244">
    <property type="entry name" value="RHAMNAN SYNTHESIS F"/>
    <property type="match status" value="1"/>
</dbReference>
<dbReference type="EMBL" id="FOZW01000003">
    <property type="protein sequence ID" value="SFS65596.1"/>
    <property type="molecule type" value="Genomic_DNA"/>
</dbReference>
<keyword evidence="5" id="KW-1185">Reference proteome</keyword>
<dbReference type="Proteomes" id="UP000199392">
    <property type="component" value="Unassembled WGS sequence"/>
</dbReference>
<sequence length="1007" mass="114263">MTNKHNSHVTASIPPDGERHLPGVFSGTIELEHLHRYQLARSIAEGLDVLDIACGEGYGTDILATRAKSVIGVDINEIAVKHASLSYQNPRASFRQGSATNIPLPDASVDLVVSFETIEHLEDHDQMMSEIRRVLRPNGTLMISSPNKLEYTDKPKYNNPFHVRELYTDEFIELVGRNFSNHRHYGQRLSAASLIGNDQTSKFLIFSGNSECAGVPDARYDLIVASDGVLPSIPNSAFEIPGNPLEPYLAEVEIKKADSEIKKAEAEIKLAKAAIEEVKERSALIAAQKDQTIIQLIGHLLNTTKQANDLLQSKWWRRTGPFRHWSNILRMRRGRKKKRWPKSFEIPEFVKKIQSDNEQLNVLSSETRGAHAHFLPTNDYRHPDVIPPYGKYGFGIDMPVVKYSGIEEGFHDYVAHETLESVVRTIAFYLPQFHPFPENDEWWGKGFTEWTNVGKANPLFPGHHQPHCPIHLGYYDLRVPDVMEEQAKLAKNYGISGFAYYFYWFAGKRLMDGPLEAMRDNPNIDMPFCMIWANENWTRRWDGLDEEVLIAQDHSLDDSAAMLDYLKSFMEDPRYIKIDGKPLFIVYRAHLIPDFKKTVQMWREQAERMNLGGLYVVSAQISADLSPEELGLDALMEFPPHAIKASNVTKDVAGLNPDFKGGIFDYDALVANEVRKPPSETTVFRTSMLSWDNTARRGLKSSVFEDFSLTRYSQWLSSNMEAAAKDENRTDDERIVFVNAWNEWAEGAHLEPDQRYGYGYLEATRQVIAKYPASAKPFISPCVPEKTNRKYALVAHIHYAETWSDIQNCVEKFSEGTLDVYVTTTSEEVATVVKSSMPDAVVELVDNRGRDVRPFLMMMKRIAHLKYRAICKVHGKKSVYRADGDTLRINMLTALIDPDLTERFEQDAKLGILAAQDSIVDHNTANMFLNKSNVEYVSEKIGLHFEDDKFIAGTMFWVDPSAISPLLTLKDSVFDIERGLADGTVPHAIERIFINLVRRSGYKLGVV</sequence>
<dbReference type="CDD" id="cd02440">
    <property type="entry name" value="AdoMet_MTases"/>
    <property type="match status" value="1"/>
</dbReference>
<evidence type="ECO:0000313" key="5">
    <source>
        <dbReference type="Proteomes" id="UP000199392"/>
    </source>
</evidence>